<accession>A0A5P1FR62</accession>
<dbReference type="AlphaFoldDB" id="A0A5P1FR62"/>
<proteinExistence type="predicted"/>
<evidence type="ECO:0000313" key="3">
    <source>
        <dbReference type="Proteomes" id="UP000243459"/>
    </source>
</evidence>
<gene>
    <name evidence="2" type="ORF">A4U43_C01F3950</name>
</gene>
<reference evidence="3" key="1">
    <citation type="journal article" date="2017" name="Nat. Commun.">
        <title>The asparagus genome sheds light on the origin and evolution of a young Y chromosome.</title>
        <authorList>
            <person name="Harkess A."/>
            <person name="Zhou J."/>
            <person name="Xu C."/>
            <person name="Bowers J.E."/>
            <person name="Van der Hulst R."/>
            <person name="Ayyampalayam S."/>
            <person name="Mercati F."/>
            <person name="Riccardi P."/>
            <person name="McKain M.R."/>
            <person name="Kakrana A."/>
            <person name="Tang H."/>
            <person name="Ray J."/>
            <person name="Groenendijk J."/>
            <person name="Arikit S."/>
            <person name="Mathioni S.M."/>
            <person name="Nakano M."/>
            <person name="Shan H."/>
            <person name="Telgmann-Rauber A."/>
            <person name="Kanno A."/>
            <person name="Yue Z."/>
            <person name="Chen H."/>
            <person name="Li W."/>
            <person name="Chen Y."/>
            <person name="Xu X."/>
            <person name="Zhang Y."/>
            <person name="Luo S."/>
            <person name="Chen H."/>
            <person name="Gao J."/>
            <person name="Mao Z."/>
            <person name="Pires J.C."/>
            <person name="Luo M."/>
            <person name="Kudrna D."/>
            <person name="Wing R.A."/>
            <person name="Meyers B.C."/>
            <person name="Yi K."/>
            <person name="Kong H."/>
            <person name="Lavrijsen P."/>
            <person name="Sunseri F."/>
            <person name="Falavigna A."/>
            <person name="Ye Y."/>
            <person name="Leebens-Mack J.H."/>
            <person name="Chen G."/>
        </authorList>
    </citation>
    <scope>NUCLEOTIDE SEQUENCE [LARGE SCALE GENOMIC DNA]</scope>
    <source>
        <strain evidence="3">cv. DH0086</strain>
    </source>
</reference>
<dbReference type="Gramene" id="ONK79201">
    <property type="protein sequence ID" value="ONK79201"/>
    <property type="gene ID" value="A4U43_C01F3950"/>
</dbReference>
<name>A0A5P1FR62_ASPOF</name>
<dbReference type="Proteomes" id="UP000243459">
    <property type="component" value="Chromosome 1"/>
</dbReference>
<feature type="region of interest" description="Disordered" evidence="1">
    <location>
        <begin position="1"/>
        <end position="22"/>
    </location>
</feature>
<organism evidence="2 3">
    <name type="scientific">Asparagus officinalis</name>
    <name type="common">Garden asparagus</name>
    <dbReference type="NCBI Taxonomy" id="4686"/>
    <lineage>
        <taxon>Eukaryota</taxon>
        <taxon>Viridiplantae</taxon>
        <taxon>Streptophyta</taxon>
        <taxon>Embryophyta</taxon>
        <taxon>Tracheophyta</taxon>
        <taxon>Spermatophyta</taxon>
        <taxon>Magnoliopsida</taxon>
        <taxon>Liliopsida</taxon>
        <taxon>Asparagales</taxon>
        <taxon>Asparagaceae</taxon>
        <taxon>Asparagoideae</taxon>
        <taxon>Asparagus</taxon>
    </lineage>
</organism>
<protein>
    <submittedName>
        <fullName evidence="2">Uncharacterized protein</fullName>
    </submittedName>
</protein>
<keyword evidence="3" id="KW-1185">Reference proteome</keyword>
<sequence length="85" mass="9542">MAPDDYGEGMAPDETMGLSEEMSPKEPWLSLISFIDDPAIVYELLNSCSAETFEPFTWFLVTLGYSSFQVLRNLLDNSFCDLTTS</sequence>
<evidence type="ECO:0000256" key="1">
    <source>
        <dbReference type="SAM" id="MobiDB-lite"/>
    </source>
</evidence>
<evidence type="ECO:0000313" key="2">
    <source>
        <dbReference type="EMBL" id="ONK79201.1"/>
    </source>
</evidence>
<dbReference type="EMBL" id="CM007381">
    <property type="protein sequence ID" value="ONK79201.1"/>
    <property type="molecule type" value="Genomic_DNA"/>
</dbReference>